<keyword evidence="1" id="KW-1133">Transmembrane helix</keyword>
<comment type="caution">
    <text evidence="3">The sequence shown here is derived from an EMBL/GenBank/DDBJ whole genome shotgun (WGS) entry which is preliminary data.</text>
</comment>
<name>A0A0G0S9F1_9BACT</name>
<keyword evidence="1" id="KW-0472">Membrane</keyword>
<evidence type="ECO:0000313" key="4">
    <source>
        <dbReference type="Proteomes" id="UP000034137"/>
    </source>
</evidence>
<evidence type="ECO:0000256" key="1">
    <source>
        <dbReference type="SAM" id="Phobius"/>
    </source>
</evidence>
<protein>
    <recommendedName>
        <fullName evidence="2">DUF5652 domain-containing protein</fullName>
    </recommendedName>
</protein>
<dbReference type="InterPro" id="IPR043712">
    <property type="entry name" value="DUF5652"/>
</dbReference>
<reference evidence="3 4" key="1">
    <citation type="journal article" date="2015" name="Nature">
        <title>rRNA introns, odd ribosomes, and small enigmatic genomes across a large radiation of phyla.</title>
        <authorList>
            <person name="Brown C.T."/>
            <person name="Hug L.A."/>
            <person name="Thomas B.C."/>
            <person name="Sharon I."/>
            <person name="Castelle C.J."/>
            <person name="Singh A."/>
            <person name="Wilkins M.J."/>
            <person name="Williams K.H."/>
            <person name="Banfield J.F."/>
        </authorList>
    </citation>
    <scope>NUCLEOTIDE SEQUENCE [LARGE SCALE GENOMIC DNA]</scope>
</reference>
<dbReference type="Pfam" id="PF18893">
    <property type="entry name" value="DUF5652"/>
    <property type="match status" value="1"/>
</dbReference>
<keyword evidence="1" id="KW-0812">Transmembrane</keyword>
<sequence length="82" mass="9629">MTQFLFENPWVGLVLYLWTLPWKGWALWKSAQKKEKIWFIAMLLINTIGILEILYIYVFSDETKAAKLKKIFTGGSKTSLEK</sequence>
<feature type="domain" description="DUF5652" evidence="2">
    <location>
        <begin position="6"/>
        <end position="65"/>
    </location>
</feature>
<dbReference type="AlphaFoldDB" id="A0A0G0S9F1"/>
<gene>
    <name evidence="3" type="ORF">UT64_C0062G0006</name>
</gene>
<accession>A0A0G0S9F1</accession>
<evidence type="ECO:0000259" key="2">
    <source>
        <dbReference type="Pfam" id="PF18893"/>
    </source>
</evidence>
<organism evidence="3 4">
    <name type="scientific">Candidatus Falkowbacteria bacterium GW2011_GWF2_39_8</name>
    <dbReference type="NCBI Taxonomy" id="1618642"/>
    <lineage>
        <taxon>Bacteria</taxon>
        <taxon>Candidatus Falkowiibacteriota</taxon>
    </lineage>
</organism>
<feature type="transmembrane region" description="Helical" evidence="1">
    <location>
        <begin position="37"/>
        <end position="60"/>
    </location>
</feature>
<dbReference type="EMBL" id="LBXO01000062">
    <property type="protein sequence ID" value="KKR31375.1"/>
    <property type="molecule type" value="Genomic_DNA"/>
</dbReference>
<evidence type="ECO:0000313" key="3">
    <source>
        <dbReference type="EMBL" id="KKR31375.1"/>
    </source>
</evidence>
<proteinExistence type="predicted"/>
<dbReference type="Proteomes" id="UP000034137">
    <property type="component" value="Unassembled WGS sequence"/>
</dbReference>